<sequence length="79" mass="8441">MYAEGGDVVQETISANASDDTVILEFQRSDGTLVTQLIDFRNVSKHPHSARDNQMFVGGGRGGEEGWGDGSAVSARDNI</sequence>
<protein>
    <recommendedName>
        <fullName evidence="2">Out at first protein BRICHOS-like domain-containing protein</fullName>
    </recommendedName>
</protein>
<dbReference type="InterPro" id="IPR053894">
    <property type="entry name" value="OAF_N"/>
</dbReference>
<accession>A0A834J379</accession>
<organism evidence="3 4">
    <name type="scientific">Rhynchophorus ferrugineus</name>
    <name type="common">Red palm weevil</name>
    <name type="synonym">Curculio ferrugineus</name>
    <dbReference type="NCBI Taxonomy" id="354439"/>
    <lineage>
        <taxon>Eukaryota</taxon>
        <taxon>Metazoa</taxon>
        <taxon>Ecdysozoa</taxon>
        <taxon>Arthropoda</taxon>
        <taxon>Hexapoda</taxon>
        <taxon>Insecta</taxon>
        <taxon>Pterygota</taxon>
        <taxon>Neoptera</taxon>
        <taxon>Endopterygota</taxon>
        <taxon>Coleoptera</taxon>
        <taxon>Polyphaga</taxon>
        <taxon>Cucujiformia</taxon>
        <taxon>Curculionidae</taxon>
        <taxon>Dryophthorinae</taxon>
        <taxon>Rhynchophorus</taxon>
    </lineage>
</organism>
<evidence type="ECO:0000259" key="2">
    <source>
        <dbReference type="Pfam" id="PF14941"/>
    </source>
</evidence>
<dbReference type="Pfam" id="PF14941">
    <property type="entry name" value="OAF_N"/>
    <property type="match status" value="1"/>
</dbReference>
<dbReference type="OrthoDB" id="5947176at2759"/>
<reference evidence="3" key="1">
    <citation type="submission" date="2020-08" db="EMBL/GenBank/DDBJ databases">
        <title>Genome sequencing and assembly of the red palm weevil Rhynchophorus ferrugineus.</title>
        <authorList>
            <person name="Dias G.B."/>
            <person name="Bergman C.M."/>
            <person name="Manee M."/>
        </authorList>
    </citation>
    <scope>NUCLEOTIDE SEQUENCE</scope>
    <source>
        <strain evidence="3">AA-2017</strain>
        <tissue evidence="3">Whole larva</tissue>
    </source>
</reference>
<gene>
    <name evidence="3" type="ORF">GWI33_002051</name>
</gene>
<feature type="domain" description="Out at first protein BRICHOS-like" evidence="2">
    <location>
        <begin position="4"/>
        <end position="42"/>
    </location>
</feature>
<evidence type="ECO:0000313" key="3">
    <source>
        <dbReference type="EMBL" id="KAF7287232.1"/>
    </source>
</evidence>
<keyword evidence="4" id="KW-1185">Reference proteome</keyword>
<feature type="region of interest" description="Disordered" evidence="1">
    <location>
        <begin position="48"/>
        <end position="79"/>
    </location>
</feature>
<comment type="caution">
    <text evidence="3">The sequence shown here is derived from an EMBL/GenBank/DDBJ whole genome shotgun (WGS) entry which is preliminary data.</text>
</comment>
<dbReference type="AlphaFoldDB" id="A0A834J379"/>
<name>A0A834J379_RHYFE</name>
<evidence type="ECO:0000313" key="4">
    <source>
        <dbReference type="Proteomes" id="UP000625711"/>
    </source>
</evidence>
<evidence type="ECO:0000256" key="1">
    <source>
        <dbReference type="SAM" id="MobiDB-lite"/>
    </source>
</evidence>
<dbReference type="EMBL" id="JAACXV010000015">
    <property type="protein sequence ID" value="KAF7287232.1"/>
    <property type="molecule type" value="Genomic_DNA"/>
</dbReference>
<dbReference type="Proteomes" id="UP000625711">
    <property type="component" value="Unassembled WGS sequence"/>
</dbReference>
<proteinExistence type="predicted"/>